<feature type="transmembrane region" description="Helical" evidence="8">
    <location>
        <begin position="236"/>
        <end position="269"/>
    </location>
</feature>
<proteinExistence type="inferred from homology"/>
<evidence type="ECO:0000256" key="5">
    <source>
        <dbReference type="ARBA" id="ARBA00022692"/>
    </source>
</evidence>
<comment type="similarity">
    <text evidence="2">Belongs to the amino acid-polyamine-organocation (APC) superfamily. Spore germination protein (SGP) (TC 2.A.3.9) family.</text>
</comment>
<dbReference type="NCBIfam" id="TIGR00912">
    <property type="entry name" value="2A0309"/>
    <property type="match status" value="1"/>
</dbReference>
<dbReference type="PANTHER" id="PTHR34975">
    <property type="entry name" value="SPORE GERMINATION PROTEIN A2"/>
    <property type="match status" value="1"/>
</dbReference>
<keyword evidence="6 8" id="KW-1133">Transmembrane helix</keyword>
<keyword evidence="3" id="KW-0813">Transport</keyword>
<feature type="transmembrane region" description="Helical" evidence="8">
    <location>
        <begin position="28"/>
        <end position="50"/>
    </location>
</feature>
<evidence type="ECO:0000256" key="1">
    <source>
        <dbReference type="ARBA" id="ARBA00004141"/>
    </source>
</evidence>
<dbReference type="RefSeq" id="WP_210662463.1">
    <property type="nucleotide sequence ID" value="NZ_JAGKSP010000012.1"/>
</dbReference>
<dbReference type="EMBL" id="JAGKSP010000012">
    <property type="protein sequence ID" value="MBP3965803.1"/>
    <property type="molecule type" value="Genomic_DNA"/>
</dbReference>
<feature type="transmembrane region" description="Helical" evidence="8">
    <location>
        <begin position="56"/>
        <end position="77"/>
    </location>
</feature>
<organism evidence="9 10">
    <name type="scientific">Paenibacillus lignilyticus</name>
    <dbReference type="NCBI Taxonomy" id="1172615"/>
    <lineage>
        <taxon>Bacteria</taxon>
        <taxon>Bacillati</taxon>
        <taxon>Bacillota</taxon>
        <taxon>Bacilli</taxon>
        <taxon>Bacillales</taxon>
        <taxon>Paenibacillaceae</taxon>
        <taxon>Paenibacillus</taxon>
    </lineage>
</organism>
<feature type="transmembrane region" description="Helical" evidence="8">
    <location>
        <begin position="129"/>
        <end position="151"/>
    </location>
</feature>
<keyword evidence="5 8" id="KW-0812">Transmembrane</keyword>
<sequence length="386" mass="42969">MVWTFWQAADRQRTGTIMKEMRIGGKQLFWLIATMQAGMTILLTINPALVTAKQDAWLSMVIASVFGVFIAFVSARLSQLYPGKTFVEYVLLIVGKWAGHVLIFLYFLYWYSVLAIILRQYAEFIAATILPRTPMVVTILGMLFVAIYVASAGIEVIARCSEVFGPFILLGIFVPLILSSKGFSWNHILPVYSDTGIKTIIQGSLPTTTFLGDCIILIMLFAFVSKPKSGTKPAMLGVGTAGFLTCVSTFLLVAVIGYGAGAGLTYPFFNLIRYMTYFDFLQNLDSLVVAIWIISVFLKVSLYFFVSTYGTAQWLGVKKWKRLMWGVAPFVLLLAFIPRDFIESSVYFPQKIAIPYLLPVHCVGVPLLLWGIAKLRLRGGSAEGRK</sequence>
<feature type="transmembrane region" description="Helical" evidence="8">
    <location>
        <begin position="289"/>
        <end position="311"/>
    </location>
</feature>
<feature type="transmembrane region" description="Helical" evidence="8">
    <location>
        <begin position="354"/>
        <end position="373"/>
    </location>
</feature>
<protein>
    <submittedName>
        <fullName evidence="9">Endospore germination permease</fullName>
    </submittedName>
</protein>
<comment type="caution">
    <text evidence="9">The sequence shown here is derived from an EMBL/GenBank/DDBJ whole genome shotgun (WGS) entry which is preliminary data.</text>
</comment>
<evidence type="ECO:0000256" key="6">
    <source>
        <dbReference type="ARBA" id="ARBA00022989"/>
    </source>
</evidence>
<dbReference type="Pfam" id="PF03845">
    <property type="entry name" value="Spore_permease"/>
    <property type="match status" value="1"/>
</dbReference>
<keyword evidence="4" id="KW-0309">Germination</keyword>
<dbReference type="PANTHER" id="PTHR34975:SF2">
    <property type="entry name" value="SPORE GERMINATION PROTEIN A2"/>
    <property type="match status" value="1"/>
</dbReference>
<comment type="subcellular location">
    <subcellularLocation>
        <location evidence="1">Membrane</location>
        <topology evidence="1">Multi-pass membrane protein</topology>
    </subcellularLocation>
</comment>
<evidence type="ECO:0000256" key="3">
    <source>
        <dbReference type="ARBA" id="ARBA00022448"/>
    </source>
</evidence>
<name>A0ABS5CIW3_9BACL</name>
<feature type="transmembrane region" description="Helical" evidence="8">
    <location>
        <begin position="323"/>
        <end position="342"/>
    </location>
</feature>
<evidence type="ECO:0000256" key="8">
    <source>
        <dbReference type="SAM" id="Phobius"/>
    </source>
</evidence>
<dbReference type="Proteomes" id="UP000673394">
    <property type="component" value="Unassembled WGS sequence"/>
</dbReference>
<dbReference type="Gene3D" id="1.20.1740.10">
    <property type="entry name" value="Amino acid/polyamine transporter I"/>
    <property type="match status" value="1"/>
</dbReference>
<evidence type="ECO:0000313" key="9">
    <source>
        <dbReference type="EMBL" id="MBP3965803.1"/>
    </source>
</evidence>
<keyword evidence="10" id="KW-1185">Reference proteome</keyword>
<evidence type="ECO:0000256" key="2">
    <source>
        <dbReference type="ARBA" id="ARBA00007998"/>
    </source>
</evidence>
<evidence type="ECO:0000256" key="7">
    <source>
        <dbReference type="ARBA" id="ARBA00023136"/>
    </source>
</evidence>
<keyword evidence="7 8" id="KW-0472">Membrane</keyword>
<dbReference type="InterPro" id="IPR004761">
    <property type="entry name" value="Spore_GerAB"/>
</dbReference>
<evidence type="ECO:0000256" key="4">
    <source>
        <dbReference type="ARBA" id="ARBA00022544"/>
    </source>
</evidence>
<feature type="transmembrane region" description="Helical" evidence="8">
    <location>
        <begin position="163"/>
        <end position="180"/>
    </location>
</feature>
<evidence type="ECO:0000313" key="10">
    <source>
        <dbReference type="Proteomes" id="UP000673394"/>
    </source>
</evidence>
<feature type="transmembrane region" description="Helical" evidence="8">
    <location>
        <begin position="200"/>
        <end position="224"/>
    </location>
</feature>
<gene>
    <name evidence="9" type="ORF">I8J30_24085</name>
</gene>
<accession>A0ABS5CIW3</accession>
<reference evidence="9 10" key="1">
    <citation type="submission" date="2021-04" db="EMBL/GenBank/DDBJ databases">
        <title>Paenibacillus sp. DLE-14 whole genome sequence.</title>
        <authorList>
            <person name="Ham Y.J."/>
        </authorList>
    </citation>
    <scope>NUCLEOTIDE SEQUENCE [LARGE SCALE GENOMIC DNA]</scope>
    <source>
        <strain evidence="9 10">DLE-14</strain>
    </source>
</reference>